<accession>A0A097ERI9</accession>
<evidence type="ECO:0000313" key="2">
    <source>
        <dbReference type="Proteomes" id="UP000029672"/>
    </source>
</evidence>
<dbReference type="Proteomes" id="UP000029672">
    <property type="component" value="Chromosome"/>
</dbReference>
<sequence>MVILALGISVSLYASVNTVQNENGAQEQLKDISTLENQASSRKVILHSQTEYSLQNNIIEYNSGCLNLDASNLKYGPAPTYDIYKEYDFKLDRANCGMFVSQPYHVTFKFNDDTGYNGISIDLDSGKYRIASNHEGEDRFDGTLGKNKTDFLAKYKNGKTYIKQIVI</sequence>
<keyword evidence="2" id="KW-1185">Reference proteome</keyword>
<protein>
    <submittedName>
        <fullName evidence="1">Uncharacterized protein</fullName>
    </submittedName>
</protein>
<dbReference type="AlphaFoldDB" id="A0A097ERI9"/>
<dbReference type="RefSeq" id="WP_040010562.1">
    <property type="nucleotide sequence ID" value="NZ_CP009574.1"/>
</dbReference>
<dbReference type="KEGG" id="frf:LO80_09550"/>
<dbReference type="HOGENOM" id="CLU_1600300_0_0_6"/>
<name>A0A097ERI9_9GAMM</name>
<organism evidence="1 2">
    <name type="scientific">Candidatus Francisella endociliophora</name>
    <dbReference type="NCBI Taxonomy" id="653937"/>
    <lineage>
        <taxon>Bacteria</taxon>
        <taxon>Pseudomonadati</taxon>
        <taxon>Pseudomonadota</taxon>
        <taxon>Gammaproteobacteria</taxon>
        <taxon>Thiotrichales</taxon>
        <taxon>Francisellaceae</taxon>
        <taxon>Francisella</taxon>
    </lineage>
</organism>
<evidence type="ECO:0000313" key="1">
    <source>
        <dbReference type="EMBL" id="AIT10188.1"/>
    </source>
</evidence>
<proteinExistence type="predicted"/>
<reference evidence="1 2" key="1">
    <citation type="submission" date="2014-10" db="EMBL/GenBank/DDBJ databases">
        <title>Whole genome sequence of Francisella endociliophora strain FSC1006, isolated from a laboratory culture of the marine ciliate Euplotes raikovi.</title>
        <authorList>
            <person name="Granberg M."/>
            <person name="Backman S."/>
            <person name="Lundmark E."/>
            <person name="Nilsson E."/>
            <person name="Karlsson E."/>
            <person name="Thelaus J."/>
            <person name="Ohrman C."/>
            <person name="Larkeryd A."/>
            <person name="Stenberg P."/>
        </authorList>
    </citation>
    <scope>NUCLEOTIDE SEQUENCE [LARGE SCALE GENOMIC DNA]</scope>
    <source>
        <strain evidence="1 2">FSC1006</strain>
    </source>
</reference>
<dbReference type="EMBL" id="CP009574">
    <property type="protein sequence ID" value="AIT10188.1"/>
    <property type="molecule type" value="Genomic_DNA"/>
</dbReference>
<gene>
    <name evidence="1" type="ORF">LO80_09550</name>
</gene>